<evidence type="ECO:0000256" key="5">
    <source>
        <dbReference type="ARBA" id="ARBA00022741"/>
    </source>
</evidence>
<dbReference type="PROSITE" id="PS00107">
    <property type="entry name" value="PROTEIN_KINASE_ATP"/>
    <property type="match status" value="1"/>
</dbReference>
<evidence type="ECO:0000256" key="11">
    <source>
        <dbReference type="SAM" id="MobiDB-lite"/>
    </source>
</evidence>
<evidence type="ECO:0000256" key="9">
    <source>
        <dbReference type="ARBA" id="ARBA00048679"/>
    </source>
</evidence>
<comment type="similarity">
    <text evidence="1">Belongs to the protein kinase superfamily. NEK Ser/Thr protein kinase family. NIMA subfamily.</text>
</comment>
<dbReference type="InterPro" id="IPR011009">
    <property type="entry name" value="Kinase-like_dom_sf"/>
</dbReference>
<dbReference type="InterPro" id="IPR050660">
    <property type="entry name" value="NEK_Ser/Thr_kinase"/>
</dbReference>
<feature type="region of interest" description="Disordered" evidence="11">
    <location>
        <begin position="362"/>
        <end position="394"/>
    </location>
</feature>
<dbReference type="Gene3D" id="1.10.510.10">
    <property type="entry name" value="Transferase(Phosphotransferase) domain 1"/>
    <property type="match status" value="1"/>
</dbReference>
<feature type="domain" description="Protein kinase" evidence="12">
    <location>
        <begin position="41"/>
        <end position="278"/>
    </location>
</feature>
<evidence type="ECO:0000256" key="8">
    <source>
        <dbReference type="ARBA" id="ARBA00047899"/>
    </source>
</evidence>
<feature type="compositionally biased region" description="Low complexity" evidence="11">
    <location>
        <begin position="377"/>
        <end position="390"/>
    </location>
</feature>
<dbReference type="EC" id="2.7.11.1" evidence="2"/>
<gene>
    <name evidence="13" type="ORF">GCM10008096_04790</name>
</gene>
<evidence type="ECO:0000259" key="12">
    <source>
        <dbReference type="PROSITE" id="PS50011"/>
    </source>
</evidence>
<dbReference type="InterPro" id="IPR017441">
    <property type="entry name" value="Protein_kinase_ATP_BS"/>
</dbReference>
<proteinExistence type="inferred from homology"/>
<protein>
    <recommendedName>
        <fullName evidence="2">non-specific serine/threonine protein kinase</fullName>
        <ecNumber evidence="2">2.7.11.1</ecNumber>
    </recommendedName>
</protein>
<feature type="binding site" evidence="10">
    <location>
        <position position="70"/>
    </location>
    <ligand>
        <name>ATP</name>
        <dbReference type="ChEBI" id="CHEBI:30616"/>
    </ligand>
</feature>
<evidence type="ECO:0000256" key="6">
    <source>
        <dbReference type="ARBA" id="ARBA00022777"/>
    </source>
</evidence>
<dbReference type="EMBL" id="BMXK01000002">
    <property type="protein sequence ID" value="GHD01072.1"/>
    <property type="molecule type" value="Genomic_DNA"/>
</dbReference>
<keyword evidence="4" id="KW-0808">Transferase</keyword>
<dbReference type="Pfam" id="PF00069">
    <property type="entry name" value="Pkinase"/>
    <property type="match status" value="1"/>
</dbReference>
<organism evidence="13 14">
    <name type="scientific">Zhihengliuella salsuginis</name>
    <dbReference type="NCBI Taxonomy" id="578222"/>
    <lineage>
        <taxon>Bacteria</taxon>
        <taxon>Bacillati</taxon>
        <taxon>Actinomycetota</taxon>
        <taxon>Actinomycetes</taxon>
        <taxon>Micrococcales</taxon>
        <taxon>Micrococcaceae</taxon>
        <taxon>Zhihengliuella</taxon>
    </lineage>
</organism>
<sequence>MARNDPTQPPAPAPADRVGEMTEDFNEASFSDALRGGTAAVEIVRRIGSGATGTVYEVRRPGEERSCALKVATESPDGLQVRRREADALQSLRHDHLVEMHGWASSEQGLGLLMEYLPDGTAQQLIARKGAVSPGAAVTLVAPIAAALAYLHEQGAAHGDVTPGNILFTAEGRPKLGELGFSALLGRSDLPTRHPGFTAPEVRDPSADKHAADERKADVYALGALMRFALTGAGHDAASGRRALPSLPEEASNLLERALDVDPGRRPTAEEFWIGIFAAGEPQPLDLADSPSRTAATGASEPVPGVPAQPAQRRSARRAAVGRPGADGRAGRRWKTGAVAAGVVVLAAASIAWAAGNGVLTTDTTGSGATAENGGRSTSSSSAPAPETSSQTVPAGVADIVQTLAERRSEALTQLSPDLLADVYASEEAASADREVIDALVAQGRRYEGLSITMSDAVVLAQDDDGQRVRVLSRILPYSVVDESGAQVETVAEAEEQDLILQLRSTADGWRIASLEAADGQ</sequence>
<comment type="catalytic activity">
    <reaction evidence="9">
        <text>L-seryl-[protein] + ATP = O-phospho-L-seryl-[protein] + ADP + H(+)</text>
        <dbReference type="Rhea" id="RHEA:17989"/>
        <dbReference type="Rhea" id="RHEA-COMP:9863"/>
        <dbReference type="Rhea" id="RHEA-COMP:11604"/>
        <dbReference type="ChEBI" id="CHEBI:15378"/>
        <dbReference type="ChEBI" id="CHEBI:29999"/>
        <dbReference type="ChEBI" id="CHEBI:30616"/>
        <dbReference type="ChEBI" id="CHEBI:83421"/>
        <dbReference type="ChEBI" id="CHEBI:456216"/>
        <dbReference type="EC" id="2.7.11.1"/>
    </reaction>
</comment>
<dbReference type="PANTHER" id="PTHR43671:SF98">
    <property type="entry name" value="SERINE_THREONINE-PROTEIN KINASE NEK11"/>
    <property type="match status" value="1"/>
</dbReference>
<dbReference type="InterPro" id="IPR000719">
    <property type="entry name" value="Prot_kinase_dom"/>
</dbReference>
<evidence type="ECO:0000313" key="14">
    <source>
        <dbReference type="Proteomes" id="UP000642819"/>
    </source>
</evidence>
<comment type="catalytic activity">
    <reaction evidence="8">
        <text>L-threonyl-[protein] + ATP = O-phospho-L-threonyl-[protein] + ADP + H(+)</text>
        <dbReference type="Rhea" id="RHEA:46608"/>
        <dbReference type="Rhea" id="RHEA-COMP:11060"/>
        <dbReference type="Rhea" id="RHEA-COMP:11605"/>
        <dbReference type="ChEBI" id="CHEBI:15378"/>
        <dbReference type="ChEBI" id="CHEBI:30013"/>
        <dbReference type="ChEBI" id="CHEBI:30616"/>
        <dbReference type="ChEBI" id="CHEBI:61977"/>
        <dbReference type="ChEBI" id="CHEBI:456216"/>
        <dbReference type="EC" id="2.7.11.1"/>
    </reaction>
</comment>
<comment type="caution">
    <text evidence="13">The sequence shown here is derived from an EMBL/GenBank/DDBJ whole genome shotgun (WGS) entry which is preliminary data.</text>
</comment>
<feature type="region of interest" description="Disordered" evidence="11">
    <location>
        <begin position="284"/>
        <end position="332"/>
    </location>
</feature>
<evidence type="ECO:0000256" key="4">
    <source>
        <dbReference type="ARBA" id="ARBA00022679"/>
    </source>
</evidence>
<evidence type="ECO:0000313" key="13">
    <source>
        <dbReference type="EMBL" id="GHD01072.1"/>
    </source>
</evidence>
<evidence type="ECO:0000256" key="1">
    <source>
        <dbReference type="ARBA" id="ARBA00010886"/>
    </source>
</evidence>
<dbReference type="Proteomes" id="UP000642819">
    <property type="component" value="Unassembled WGS sequence"/>
</dbReference>
<dbReference type="CDD" id="cd14014">
    <property type="entry name" value="STKc_PknB_like"/>
    <property type="match status" value="1"/>
</dbReference>
<keyword evidence="14" id="KW-1185">Reference proteome</keyword>
<reference evidence="14" key="1">
    <citation type="journal article" date="2019" name="Int. J. Syst. Evol. Microbiol.">
        <title>The Global Catalogue of Microorganisms (GCM) 10K type strain sequencing project: providing services to taxonomists for standard genome sequencing and annotation.</title>
        <authorList>
            <consortium name="The Broad Institute Genomics Platform"/>
            <consortium name="The Broad Institute Genome Sequencing Center for Infectious Disease"/>
            <person name="Wu L."/>
            <person name="Ma J."/>
        </authorList>
    </citation>
    <scope>NUCLEOTIDE SEQUENCE [LARGE SCALE GENOMIC DNA]</scope>
    <source>
        <strain evidence="14">KCTC 19466</strain>
    </source>
</reference>
<keyword evidence="5 10" id="KW-0547">Nucleotide-binding</keyword>
<dbReference type="PANTHER" id="PTHR43671">
    <property type="entry name" value="SERINE/THREONINE-PROTEIN KINASE NEK"/>
    <property type="match status" value="1"/>
</dbReference>
<evidence type="ECO:0000256" key="7">
    <source>
        <dbReference type="ARBA" id="ARBA00022840"/>
    </source>
</evidence>
<feature type="compositionally biased region" description="Low complexity" evidence="11">
    <location>
        <begin position="308"/>
        <end position="324"/>
    </location>
</feature>
<feature type="region of interest" description="Disordered" evidence="11">
    <location>
        <begin position="1"/>
        <end position="21"/>
    </location>
</feature>
<evidence type="ECO:0000256" key="10">
    <source>
        <dbReference type="PROSITE-ProRule" id="PRU10141"/>
    </source>
</evidence>
<evidence type="ECO:0000256" key="3">
    <source>
        <dbReference type="ARBA" id="ARBA00022527"/>
    </source>
</evidence>
<evidence type="ECO:0000256" key="2">
    <source>
        <dbReference type="ARBA" id="ARBA00012513"/>
    </source>
</evidence>
<name>A0ABQ3GBY5_9MICC</name>
<accession>A0ABQ3GBY5</accession>
<dbReference type="PROSITE" id="PS50011">
    <property type="entry name" value="PROTEIN_KINASE_DOM"/>
    <property type="match status" value="1"/>
</dbReference>
<keyword evidence="7 10" id="KW-0067">ATP-binding</keyword>
<keyword evidence="6" id="KW-0418">Kinase</keyword>
<keyword evidence="3" id="KW-0723">Serine/threonine-protein kinase</keyword>
<dbReference type="SUPFAM" id="SSF56112">
    <property type="entry name" value="Protein kinase-like (PK-like)"/>
    <property type="match status" value="1"/>
</dbReference>